<comment type="caution">
    <text evidence="1">The sequence shown here is derived from an EMBL/GenBank/DDBJ whole genome shotgun (WGS) entry which is preliminary data.</text>
</comment>
<dbReference type="AlphaFoldDB" id="A0A2C4Q5V4"/>
<gene>
    <name evidence="1" type="ORF">COF57_14560</name>
</gene>
<evidence type="ECO:0000313" key="1">
    <source>
        <dbReference type="EMBL" id="PHD60416.1"/>
    </source>
</evidence>
<proteinExistence type="predicted"/>
<sequence length="60" mass="6742">MAGLVYTKYTPYFSNLLGLTAFPTGDSEAIIFYFMGNVAPNVDYDKLPEYLKYDFLGGNN</sequence>
<evidence type="ECO:0000313" key="2">
    <source>
        <dbReference type="Proteomes" id="UP000223364"/>
    </source>
</evidence>
<name>A0A2C4Q5V4_9BACI</name>
<protein>
    <submittedName>
        <fullName evidence="1">Uncharacterized protein</fullName>
    </submittedName>
</protein>
<dbReference type="EMBL" id="NUSP01000011">
    <property type="protein sequence ID" value="PHD60416.1"/>
    <property type="molecule type" value="Genomic_DNA"/>
</dbReference>
<dbReference type="Proteomes" id="UP000223364">
    <property type="component" value="Unassembled WGS sequence"/>
</dbReference>
<organism evidence="1 2">
    <name type="scientific">Bacillus wiedmannii</name>
    <dbReference type="NCBI Taxonomy" id="1890302"/>
    <lineage>
        <taxon>Bacteria</taxon>
        <taxon>Bacillati</taxon>
        <taxon>Bacillota</taxon>
        <taxon>Bacilli</taxon>
        <taxon>Bacillales</taxon>
        <taxon>Bacillaceae</taxon>
        <taxon>Bacillus</taxon>
        <taxon>Bacillus cereus group</taxon>
    </lineage>
</organism>
<dbReference type="RefSeq" id="WP_098815418.1">
    <property type="nucleotide sequence ID" value="NZ_NUSP01000011.1"/>
</dbReference>
<accession>A0A2C4Q5V4</accession>
<reference evidence="1 2" key="1">
    <citation type="submission" date="2017-09" db="EMBL/GenBank/DDBJ databases">
        <title>Large-scale bioinformatics analysis of Bacillus genomes uncovers conserved roles of natural products in bacterial physiology.</title>
        <authorList>
            <consortium name="Agbiome Team Llc"/>
            <person name="Bleich R.M."/>
            <person name="Grubbs K.J."/>
            <person name="Santa Maria K.C."/>
            <person name="Allen S.E."/>
            <person name="Farag S."/>
            <person name="Shank E.A."/>
            <person name="Bowers A."/>
        </authorList>
    </citation>
    <scope>NUCLEOTIDE SEQUENCE [LARGE SCALE GENOMIC DNA]</scope>
    <source>
        <strain evidence="1 2">AFS044295</strain>
    </source>
</reference>